<dbReference type="InterPro" id="IPR050366">
    <property type="entry name" value="BP-dependent_transpt_permease"/>
</dbReference>
<evidence type="ECO:0000256" key="1">
    <source>
        <dbReference type="ARBA" id="ARBA00004651"/>
    </source>
</evidence>
<keyword evidence="6" id="KW-0653">Protein transport</keyword>
<feature type="transmembrane region" description="Helical" evidence="10">
    <location>
        <begin position="243"/>
        <end position="262"/>
    </location>
</feature>
<organism evidence="12 13">
    <name type="scientific">Gracilibacillus xinjiangensis</name>
    <dbReference type="NCBI Taxonomy" id="1193282"/>
    <lineage>
        <taxon>Bacteria</taxon>
        <taxon>Bacillati</taxon>
        <taxon>Bacillota</taxon>
        <taxon>Bacilli</taxon>
        <taxon>Bacillales</taxon>
        <taxon>Bacillaceae</taxon>
        <taxon>Gracilibacillus</taxon>
    </lineage>
</organism>
<dbReference type="SUPFAM" id="SSF161098">
    <property type="entry name" value="MetI-like"/>
    <property type="match status" value="1"/>
</dbReference>
<evidence type="ECO:0000256" key="2">
    <source>
        <dbReference type="ARBA" id="ARBA00022448"/>
    </source>
</evidence>
<dbReference type="PROSITE" id="PS50928">
    <property type="entry name" value="ABC_TM1"/>
    <property type="match status" value="1"/>
</dbReference>
<feature type="domain" description="ABC transmembrane type-1" evidence="11">
    <location>
        <begin position="180"/>
        <end position="369"/>
    </location>
</feature>
<feature type="transmembrane region" description="Helical" evidence="10">
    <location>
        <begin position="346"/>
        <end position="372"/>
    </location>
</feature>
<keyword evidence="8 10" id="KW-0472">Membrane</keyword>
<dbReference type="CDD" id="cd06261">
    <property type="entry name" value="TM_PBP2"/>
    <property type="match status" value="1"/>
</dbReference>
<dbReference type="Gene3D" id="1.10.3720.10">
    <property type="entry name" value="MetI-like"/>
    <property type="match status" value="1"/>
</dbReference>
<evidence type="ECO:0000256" key="7">
    <source>
        <dbReference type="ARBA" id="ARBA00022989"/>
    </source>
</evidence>
<comment type="subcellular location">
    <subcellularLocation>
        <location evidence="1 10">Cell membrane</location>
        <topology evidence="1 10">Multi-pass membrane protein</topology>
    </subcellularLocation>
</comment>
<dbReference type="PANTHER" id="PTHR43386:SF24">
    <property type="entry name" value="OLIGOPEPTIDE TRANSPORT SYSTEM PERMEASE PROTEIN AMID"/>
    <property type="match status" value="1"/>
</dbReference>
<dbReference type="InterPro" id="IPR035906">
    <property type="entry name" value="MetI-like_sf"/>
</dbReference>
<comment type="caution">
    <text evidence="12">The sequence shown here is derived from an EMBL/GenBank/DDBJ whole genome shotgun (WGS) entry which is preliminary data.</text>
</comment>
<sequence length="382" mass="42792">MDKETKKYSHEKFQRVHLQEELGEKLTRPQLSYWKDAWLRLMKNKGAIAGLIVIILIVLLALIGPLMNDYSMEDANYDAAYLPPKVQGLGWLGLDGMQTREVQGTTVEDAIQRGLDGYGIDEKYVQNSEVIEEPDESNDNYYTVAIEVDAYASKGFDDTYYWFGTDSMGRDLWTRIWKGTQISLYIGVLAAMIDMVIGVLYGGVSGYYGGRTDNIMQRIIEVLSGIPNLVVVILMIMLLDPGLLAITIALTITGWIGMARIVRGQVMKLKGQEFVLAARTLGANDKRILMKHLIPNVMSVIIIQTMFTIPSAIFFESFLSFIGLGLQPPIASLGTLIDSAFDDYRVYPYMLLFPAVIISLLMIGFNILADGVRDALDPKMRR</sequence>
<evidence type="ECO:0000256" key="8">
    <source>
        <dbReference type="ARBA" id="ARBA00023136"/>
    </source>
</evidence>
<feature type="transmembrane region" description="Helical" evidence="10">
    <location>
        <begin position="47"/>
        <end position="67"/>
    </location>
</feature>
<gene>
    <name evidence="12" type="primary">opp3C</name>
    <name evidence="12" type="ORF">ACFOY7_09160</name>
</gene>
<dbReference type="NCBIfam" id="NF045475">
    <property type="entry name" value="Opp3C"/>
    <property type="match status" value="1"/>
</dbReference>
<evidence type="ECO:0000256" key="5">
    <source>
        <dbReference type="ARBA" id="ARBA00022856"/>
    </source>
</evidence>
<dbReference type="Pfam" id="PF12911">
    <property type="entry name" value="OppC_N"/>
    <property type="match status" value="1"/>
</dbReference>
<dbReference type="EMBL" id="JBHSDT010000004">
    <property type="protein sequence ID" value="MFC4403246.1"/>
    <property type="molecule type" value="Genomic_DNA"/>
</dbReference>
<keyword evidence="7 10" id="KW-1133">Transmembrane helix</keyword>
<dbReference type="Pfam" id="PF00528">
    <property type="entry name" value="BPD_transp_1"/>
    <property type="match status" value="1"/>
</dbReference>
<dbReference type="RefSeq" id="WP_390251590.1">
    <property type="nucleotide sequence ID" value="NZ_JBHSDT010000004.1"/>
</dbReference>
<feature type="transmembrane region" description="Helical" evidence="10">
    <location>
        <begin position="219"/>
        <end position="237"/>
    </location>
</feature>
<comment type="similarity">
    <text evidence="9">Belongs to the binding-protein-dependent transport system permease family. OppBC subfamily.</text>
</comment>
<protein>
    <submittedName>
        <fullName evidence="12">Oligopeptide ABC transporter permease</fullName>
    </submittedName>
</protein>
<keyword evidence="4 10" id="KW-0812">Transmembrane</keyword>
<dbReference type="InterPro" id="IPR025966">
    <property type="entry name" value="OppC_N"/>
</dbReference>
<name>A0ABV8WXA9_9BACI</name>
<evidence type="ECO:0000313" key="13">
    <source>
        <dbReference type="Proteomes" id="UP001595882"/>
    </source>
</evidence>
<dbReference type="Proteomes" id="UP001595882">
    <property type="component" value="Unassembled WGS sequence"/>
</dbReference>
<keyword evidence="2 10" id="KW-0813">Transport</keyword>
<keyword evidence="5" id="KW-0571">Peptide transport</keyword>
<evidence type="ECO:0000256" key="10">
    <source>
        <dbReference type="RuleBase" id="RU363032"/>
    </source>
</evidence>
<evidence type="ECO:0000256" key="9">
    <source>
        <dbReference type="ARBA" id="ARBA00024202"/>
    </source>
</evidence>
<reference evidence="13" key="1">
    <citation type="journal article" date="2019" name="Int. J. Syst. Evol. Microbiol.">
        <title>The Global Catalogue of Microorganisms (GCM) 10K type strain sequencing project: providing services to taxonomists for standard genome sequencing and annotation.</title>
        <authorList>
            <consortium name="The Broad Institute Genomics Platform"/>
            <consortium name="The Broad Institute Genome Sequencing Center for Infectious Disease"/>
            <person name="Wu L."/>
            <person name="Ma J."/>
        </authorList>
    </citation>
    <scope>NUCLEOTIDE SEQUENCE [LARGE SCALE GENOMIC DNA]</scope>
    <source>
        <strain evidence="13">CCUG 37865</strain>
    </source>
</reference>
<accession>A0ABV8WXA9</accession>
<evidence type="ECO:0000259" key="11">
    <source>
        <dbReference type="PROSITE" id="PS50928"/>
    </source>
</evidence>
<keyword evidence="3" id="KW-1003">Cell membrane</keyword>
<dbReference type="PANTHER" id="PTHR43386">
    <property type="entry name" value="OLIGOPEPTIDE TRANSPORT SYSTEM PERMEASE PROTEIN APPC"/>
    <property type="match status" value="1"/>
</dbReference>
<feature type="transmembrane region" description="Helical" evidence="10">
    <location>
        <begin position="297"/>
        <end position="326"/>
    </location>
</feature>
<evidence type="ECO:0000256" key="4">
    <source>
        <dbReference type="ARBA" id="ARBA00022692"/>
    </source>
</evidence>
<evidence type="ECO:0000256" key="3">
    <source>
        <dbReference type="ARBA" id="ARBA00022475"/>
    </source>
</evidence>
<dbReference type="InterPro" id="IPR000515">
    <property type="entry name" value="MetI-like"/>
</dbReference>
<feature type="transmembrane region" description="Helical" evidence="10">
    <location>
        <begin position="182"/>
        <end position="207"/>
    </location>
</feature>
<evidence type="ECO:0000256" key="6">
    <source>
        <dbReference type="ARBA" id="ARBA00022927"/>
    </source>
</evidence>
<evidence type="ECO:0000313" key="12">
    <source>
        <dbReference type="EMBL" id="MFC4403246.1"/>
    </source>
</evidence>
<keyword evidence="13" id="KW-1185">Reference proteome</keyword>
<proteinExistence type="inferred from homology"/>